<feature type="transmembrane region" description="Helical" evidence="1">
    <location>
        <begin position="56"/>
        <end position="82"/>
    </location>
</feature>
<dbReference type="EMBL" id="JBHSCN010000002">
    <property type="protein sequence ID" value="MFC4241847.1"/>
    <property type="molecule type" value="Genomic_DNA"/>
</dbReference>
<keyword evidence="1" id="KW-0472">Membrane</keyword>
<dbReference type="Proteomes" id="UP001595900">
    <property type="component" value="Unassembled WGS sequence"/>
</dbReference>
<sequence>MSMKLDIDESQRTNKRAPRTWRAPVARRSSLVAAAVWAVASAILTCYWIRTPGVIWGPVAAISAAAITLPAGVVAAITTSLLARYPTQPMRLMIMAAGLVTAVAACFAAYIGLFAVAALVG</sequence>
<feature type="transmembrane region" description="Helical" evidence="1">
    <location>
        <begin position="31"/>
        <end position="50"/>
    </location>
</feature>
<feature type="transmembrane region" description="Helical" evidence="1">
    <location>
        <begin position="94"/>
        <end position="120"/>
    </location>
</feature>
<keyword evidence="1" id="KW-1133">Transmembrane helix</keyword>
<organism evidence="2 3">
    <name type="scientific">Gryllotalpicola reticulitermitis</name>
    <dbReference type="NCBI Taxonomy" id="1184153"/>
    <lineage>
        <taxon>Bacteria</taxon>
        <taxon>Bacillati</taxon>
        <taxon>Actinomycetota</taxon>
        <taxon>Actinomycetes</taxon>
        <taxon>Micrococcales</taxon>
        <taxon>Microbacteriaceae</taxon>
        <taxon>Gryllotalpicola</taxon>
    </lineage>
</organism>
<keyword evidence="1" id="KW-0812">Transmembrane</keyword>
<evidence type="ECO:0000313" key="2">
    <source>
        <dbReference type="EMBL" id="MFC4241847.1"/>
    </source>
</evidence>
<accession>A0ABV8Q1K8</accession>
<protein>
    <submittedName>
        <fullName evidence="2">Uncharacterized protein</fullName>
    </submittedName>
</protein>
<proteinExistence type="predicted"/>
<evidence type="ECO:0000256" key="1">
    <source>
        <dbReference type="SAM" id="Phobius"/>
    </source>
</evidence>
<evidence type="ECO:0000313" key="3">
    <source>
        <dbReference type="Proteomes" id="UP001595900"/>
    </source>
</evidence>
<gene>
    <name evidence="2" type="ORF">ACFOYW_00560</name>
</gene>
<comment type="caution">
    <text evidence="2">The sequence shown here is derived from an EMBL/GenBank/DDBJ whole genome shotgun (WGS) entry which is preliminary data.</text>
</comment>
<reference evidence="3" key="1">
    <citation type="journal article" date="2019" name="Int. J. Syst. Evol. Microbiol.">
        <title>The Global Catalogue of Microorganisms (GCM) 10K type strain sequencing project: providing services to taxonomists for standard genome sequencing and annotation.</title>
        <authorList>
            <consortium name="The Broad Institute Genomics Platform"/>
            <consortium name="The Broad Institute Genome Sequencing Center for Infectious Disease"/>
            <person name="Wu L."/>
            <person name="Ma J."/>
        </authorList>
    </citation>
    <scope>NUCLEOTIDE SEQUENCE [LARGE SCALE GENOMIC DNA]</scope>
    <source>
        <strain evidence="3">CGMCC 1.10363</strain>
    </source>
</reference>
<keyword evidence="3" id="KW-1185">Reference proteome</keyword>
<name>A0ABV8Q1K8_9MICO</name>
<dbReference type="RefSeq" id="WP_390226600.1">
    <property type="nucleotide sequence ID" value="NZ_JBHSCN010000002.1"/>
</dbReference>